<proteinExistence type="predicted"/>
<dbReference type="Pfam" id="PF02579">
    <property type="entry name" value="Nitro_FeMo-Co"/>
    <property type="match status" value="1"/>
</dbReference>
<accession>A0A844FVX3</accession>
<dbReference type="SUPFAM" id="SSF53146">
    <property type="entry name" value="Nitrogenase accessory factor-like"/>
    <property type="match status" value="1"/>
</dbReference>
<dbReference type="Gene3D" id="3.30.420.130">
    <property type="entry name" value="Dinitrogenase iron-molybdenum cofactor biosynthesis domain"/>
    <property type="match status" value="1"/>
</dbReference>
<evidence type="ECO:0000313" key="2">
    <source>
        <dbReference type="EMBL" id="MST89755.1"/>
    </source>
</evidence>
<dbReference type="Proteomes" id="UP000442619">
    <property type="component" value="Unassembled WGS sequence"/>
</dbReference>
<organism evidence="2 3">
    <name type="scientific">Sharpea porci</name>
    <dbReference type="NCBI Taxonomy" id="2652286"/>
    <lineage>
        <taxon>Bacteria</taxon>
        <taxon>Bacillati</taxon>
        <taxon>Bacillota</taxon>
        <taxon>Erysipelotrichia</taxon>
        <taxon>Erysipelotrichales</taxon>
        <taxon>Coprobacillaceae</taxon>
        <taxon>Sharpea</taxon>
    </lineage>
</organism>
<dbReference type="EMBL" id="VUNM01000023">
    <property type="protein sequence ID" value="MST89755.1"/>
    <property type="molecule type" value="Genomic_DNA"/>
</dbReference>
<evidence type="ECO:0000313" key="3">
    <source>
        <dbReference type="Proteomes" id="UP000442619"/>
    </source>
</evidence>
<dbReference type="InterPro" id="IPR036105">
    <property type="entry name" value="DiNase_FeMo-co_biosyn_sf"/>
</dbReference>
<comment type="caution">
    <text evidence="2">The sequence shown here is derived from an EMBL/GenBank/DDBJ whole genome shotgun (WGS) entry which is preliminary data.</text>
</comment>
<dbReference type="RefSeq" id="WP_154517331.1">
    <property type="nucleotide sequence ID" value="NZ_JAQXUV010000012.1"/>
</dbReference>
<dbReference type="PANTHER" id="PTHR33937">
    <property type="entry name" value="IRON-MOLYBDENUM PROTEIN-RELATED-RELATED"/>
    <property type="match status" value="1"/>
</dbReference>
<evidence type="ECO:0000259" key="1">
    <source>
        <dbReference type="Pfam" id="PF02579"/>
    </source>
</evidence>
<dbReference type="PANTHER" id="PTHR33937:SF2">
    <property type="entry name" value="DINITROGENASE IRON-MOLYBDENUM COFACTOR BIOSYNTHESIS DOMAIN-CONTAINING PROTEIN"/>
    <property type="match status" value="1"/>
</dbReference>
<dbReference type="AlphaFoldDB" id="A0A844FVX3"/>
<dbReference type="InterPro" id="IPR003731">
    <property type="entry name" value="Di-Nase_FeMo-co_biosynth"/>
</dbReference>
<keyword evidence="3" id="KW-1185">Reference proteome</keyword>
<dbReference type="InterPro" id="IPR051840">
    <property type="entry name" value="NifX/NifY_domain"/>
</dbReference>
<protein>
    <submittedName>
        <fullName evidence="2">Dinitrogenase iron-molybdenum cofactor biosynthesis protein</fullName>
    </submittedName>
</protein>
<gene>
    <name evidence="2" type="ORF">FYJ79_09255</name>
</gene>
<name>A0A844FVX3_9FIRM</name>
<reference evidence="2 3" key="1">
    <citation type="submission" date="2019-08" db="EMBL/GenBank/DDBJ databases">
        <title>In-depth cultivation of the pig gut microbiome towards novel bacterial diversity and tailored functional studies.</title>
        <authorList>
            <person name="Wylensek D."/>
            <person name="Hitch T.C.A."/>
            <person name="Clavel T."/>
        </authorList>
    </citation>
    <scope>NUCLEOTIDE SEQUENCE [LARGE SCALE GENOMIC DNA]</scope>
    <source>
        <strain evidence="2 3">CA-Schmier-601-WT-3</strain>
    </source>
</reference>
<sequence>MKIAVPFENENVYSDFGSAKQFKVYNIEGQSVQSTQLIDTKGIKFGALAVLLNEHDVDLVLLDEVSKGSASALKTNGIQYVEHVTGNCDSCVKEYLSREE</sequence>
<feature type="domain" description="Dinitrogenase iron-molybdenum cofactor biosynthesis" evidence="1">
    <location>
        <begin position="9"/>
        <end position="96"/>
    </location>
</feature>